<reference evidence="5 6" key="1">
    <citation type="submission" date="2015-02" db="EMBL/GenBank/DDBJ databases">
        <authorList>
            <person name="Ju K.-S."/>
            <person name="Doroghazi J.R."/>
            <person name="Metcalf W."/>
        </authorList>
    </citation>
    <scope>NUCLEOTIDE SEQUENCE [LARGE SCALE GENOMIC DNA]</scope>
    <source>
        <strain evidence="5 6">ATCC 31215</strain>
    </source>
</reference>
<evidence type="ECO:0000256" key="3">
    <source>
        <dbReference type="SAM" id="SignalP"/>
    </source>
</evidence>
<feature type="chain" id="PRO_5002459655" evidence="3">
    <location>
        <begin position="32"/>
        <end position="127"/>
    </location>
</feature>
<keyword evidence="2" id="KW-0624">Polysaccharide degradation</keyword>
<sequence>MPRAARARTAAFAAATAACTALAVLPLTASAAPTASSLSCGVSYAVNDWGSGFTANVTITDTGTTPINGWTLGYAYTGNQTLQNGWNGTWTQTGQSVTVTNPAYAPTINPGAGYTTSANFSYTGPNT</sequence>
<dbReference type="RefSeq" id="WP_045693310.1">
    <property type="nucleotide sequence ID" value="NZ_JZKH01000010.1"/>
</dbReference>
<dbReference type="GO" id="GO:0000272">
    <property type="term" value="P:polysaccharide catabolic process"/>
    <property type="evidence" value="ECO:0007669"/>
    <property type="project" value="UniProtKB-KW"/>
</dbReference>
<dbReference type="Proteomes" id="UP000033699">
    <property type="component" value="Unassembled WGS sequence"/>
</dbReference>
<gene>
    <name evidence="5" type="ORF">VM95_07825</name>
</gene>
<evidence type="ECO:0000313" key="6">
    <source>
        <dbReference type="Proteomes" id="UP000033699"/>
    </source>
</evidence>
<comment type="caution">
    <text evidence="5">The sequence shown here is derived from an EMBL/GenBank/DDBJ whole genome shotgun (WGS) entry which is preliminary data.</text>
</comment>
<dbReference type="InterPro" id="IPR008965">
    <property type="entry name" value="CBM2/CBM3_carb-bd_dom_sf"/>
</dbReference>
<protein>
    <submittedName>
        <fullName evidence="5">Cellulose-binding protein</fullName>
    </submittedName>
</protein>
<dbReference type="SMART" id="SM00637">
    <property type="entry name" value="CBD_II"/>
    <property type="match status" value="1"/>
</dbReference>
<dbReference type="GO" id="GO:0030247">
    <property type="term" value="F:polysaccharide binding"/>
    <property type="evidence" value="ECO:0007669"/>
    <property type="project" value="UniProtKB-UniRule"/>
</dbReference>
<dbReference type="Pfam" id="PF00553">
    <property type="entry name" value="CBM_2"/>
    <property type="match status" value="1"/>
</dbReference>
<feature type="non-terminal residue" evidence="5">
    <location>
        <position position="127"/>
    </location>
</feature>
<proteinExistence type="predicted"/>
<evidence type="ECO:0000256" key="2">
    <source>
        <dbReference type="ARBA" id="ARBA00023326"/>
    </source>
</evidence>
<keyword evidence="1 3" id="KW-0732">Signal</keyword>
<keyword evidence="2" id="KW-0119">Carbohydrate metabolism</keyword>
<dbReference type="AlphaFoldDB" id="A0A0F2TLR5"/>
<dbReference type="PROSITE" id="PS51173">
    <property type="entry name" value="CBM2"/>
    <property type="match status" value="1"/>
</dbReference>
<dbReference type="PROSITE" id="PS51257">
    <property type="entry name" value="PROKAR_LIPOPROTEIN"/>
    <property type="match status" value="1"/>
</dbReference>
<dbReference type="Gene3D" id="2.60.40.290">
    <property type="match status" value="1"/>
</dbReference>
<organism evidence="5 6">
    <name type="scientific">Streptomyces rubellomurinus (strain ATCC 31215)</name>
    <dbReference type="NCBI Taxonomy" id="359131"/>
    <lineage>
        <taxon>Bacteria</taxon>
        <taxon>Bacillati</taxon>
        <taxon>Actinomycetota</taxon>
        <taxon>Actinomycetes</taxon>
        <taxon>Kitasatosporales</taxon>
        <taxon>Streptomycetaceae</taxon>
        <taxon>Streptomyces</taxon>
    </lineage>
</organism>
<dbReference type="SUPFAM" id="SSF49384">
    <property type="entry name" value="Carbohydrate-binding domain"/>
    <property type="match status" value="1"/>
</dbReference>
<feature type="signal peptide" evidence="3">
    <location>
        <begin position="1"/>
        <end position="31"/>
    </location>
</feature>
<dbReference type="GO" id="GO:0004553">
    <property type="term" value="F:hydrolase activity, hydrolyzing O-glycosyl compounds"/>
    <property type="evidence" value="ECO:0007669"/>
    <property type="project" value="InterPro"/>
</dbReference>
<evidence type="ECO:0000313" key="5">
    <source>
        <dbReference type="EMBL" id="KJS62677.1"/>
    </source>
</evidence>
<name>A0A0F2TLR5_STRR3</name>
<dbReference type="InterPro" id="IPR012291">
    <property type="entry name" value="CBM2_carb-bd_dom_sf"/>
</dbReference>
<accession>A0A0F2TLR5</accession>
<evidence type="ECO:0000259" key="4">
    <source>
        <dbReference type="PROSITE" id="PS51173"/>
    </source>
</evidence>
<feature type="domain" description="CBM2" evidence="4">
    <location>
        <begin position="33"/>
        <end position="127"/>
    </location>
</feature>
<evidence type="ECO:0000256" key="1">
    <source>
        <dbReference type="ARBA" id="ARBA00022729"/>
    </source>
</evidence>
<dbReference type="InterPro" id="IPR001919">
    <property type="entry name" value="CBD2"/>
</dbReference>
<keyword evidence="6" id="KW-1185">Reference proteome</keyword>
<dbReference type="EMBL" id="JZKH01000010">
    <property type="protein sequence ID" value="KJS62677.1"/>
    <property type="molecule type" value="Genomic_DNA"/>
</dbReference>